<evidence type="ECO:0000313" key="1">
    <source>
        <dbReference type="EMBL" id="KAF1922438.1"/>
    </source>
</evidence>
<gene>
    <name evidence="1" type="ORF">M421DRAFT_366447</name>
</gene>
<reference evidence="1" key="1">
    <citation type="journal article" date="2020" name="Stud. Mycol.">
        <title>101 Dothideomycetes genomes: a test case for predicting lifestyles and emergence of pathogens.</title>
        <authorList>
            <person name="Haridas S."/>
            <person name="Albert R."/>
            <person name="Binder M."/>
            <person name="Bloem J."/>
            <person name="Labutti K."/>
            <person name="Salamov A."/>
            <person name="Andreopoulos B."/>
            <person name="Baker S."/>
            <person name="Barry K."/>
            <person name="Bills G."/>
            <person name="Bluhm B."/>
            <person name="Cannon C."/>
            <person name="Castanera R."/>
            <person name="Culley D."/>
            <person name="Daum C."/>
            <person name="Ezra D."/>
            <person name="Gonzalez J."/>
            <person name="Henrissat B."/>
            <person name="Kuo A."/>
            <person name="Liang C."/>
            <person name="Lipzen A."/>
            <person name="Lutzoni F."/>
            <person name="Magnuson J."/>
            <person name="Mondo S."/>
            <person name="Nolan M."/>
            <person name="Ohm R."/>
            <person name="Pangilinan J."/>
            <person name="Park H.-J."/>
            <person name="Ramirez L."/>
            <person name="Alfaro M."/>
            <person name="Sun H."/>
            <person name="Tritt A."/>
            <person name="Yoshinaga Y."/>
            <person name="Zwiers L.-H."/>
            <person name="Turgeon B."/>
            <person name="Goodwin S."/>
            <person name="Spatafora J."/>
            <person name="Crous P."/>
            <person name="Grigoriev I."/>
        </authorList>
    </citation>
    <scope>NUCLEOTIDE SEQUENCE</scope>
    <source>
        <strain evidence="1">CBS 183.55</strain>
    </source>
</reference>
<accession>A0A6A5R5K0</accession>
<organism evidence="1 2">
    <name type="scientific">Didymella exigua CBS 183.55</name>
    <dbReference type="NCBI Taxonomy" id="1150837"/>
    <lineage>
        <taxon>Eukaryota</taxon>
        <taxon>Fungi</taxon>
        <taxon>Dikarya</taxon>
        <taxon>Ascomycota</taxon>
        <taxon>Pezizomycotina</taxon>
        <taxon>Dothideomycetes</taxon>
        <taxon>Pleosporomycetidae</taxon>
        <taxon>Pleosporales</taxon>
        <taxon>Pleosporineae</taxon>
        <taxon>Didymellaceae</taxon>
        <taxon>Didymella</taxon>
    </lineage>
</organism>
<dbReference type="OrthoDB" id="3773391at2759"/>
<protein>
    <submittedName>
        <fullName evidence="1">Uncharacterized protein</fullName>
    </submittedName>
</protein>
<dbReference type="GeneID" id="54347366"/>
<dbReference type="RefSeq" id="XP_033442691.1">
    <property type="nucleotide sequence ID" value="XM_033589718.1"/>
</dbReference>
<name>A0A6A5R5K0_9PLEO</name>
<keyword evidence="2" id="KW-1185">Reference proteome</keyword>
<dbReference type="AlphaFoldDB" id="A0A6A5R5K0"/>
<dbReference type="EMBL" id="ML979026">
    <property type="protein sequence ID" value="KAF1922438.1"/>
    <property type="molecule type" value="Genomic_DNA"/>
</dbReference>
<evidence type="ECO:0000313" key="2">
    <source>
        <dbReference type="Proteomes" id="UP000800082"/>
    </source>
</evidence>
<proteinExistence type="predicted"/>
<dbReference type="Proteomes" id="UP000800082">
    <property type="component" value="Unassembled WGS sequence"/>
</dbReference>
<sequence>MQFLPPMMLRDSVNVNQEIQHGRSDSCVINFMRFPGEIRNKVYDFVICELPQATAATLIPVIACDSVVVHREFMLRYLPLMHLNIASMQHIWQMYTLLERHSPDLAFYKIKKLAVSNFTTIAHTSARANELMDFVCQFESLNTFTFDISLKDLHHGIRGRIKALDHLLTEFELFQIPTLPQLTKLVVNVKRKGMPIAPETASLLVQLKEWLEEAVRGEVRLIYSE</sequence>